<dbReference type="PANTHER" id="PTHR37829">
    <property type="entry name" value="PHAGE-LIKE ELEMENT PBSX PROTEIN XKDT"/>
    <property type="match status" value="1"/>
</dbReference>
<dbReference type="InterPro" id="IPR052399">
    <property type="entry name" value="Phage_Baseplate_Assmbl_Protein"/>
</dbReference>
<comment type="similarity">
    <text evidence="1">Belongs to the Mu gp47/PBSX XkdT family.</text>
</comment>
<dbReference type="EMBL" id="JAUSUO010000008">
    <property type="protein sequence ID" value="MDQ0344217.1"/>
    <property type="molecule type" value="Genomic_DNA"/>
</dbReference>
<accession>A0ABU0D760</accession>
<gene>
    <name evidence="5" type="ORF">J2S14_003058</name>
</gene>
<dbReference type="Pfam" id="PF04865">
    <property type="entry name" value="Baseplate_J"/>
    <property type="match status" value="1"/>
</dbReference>
<evidence type="ECO:0000313" key="6">
    <source>
        <dbReference type="Proteomes" id="UP001232343"/>
    </source>
</evidence>
<evidence type="ECO:0000259" key="2">
    <source>
        <dbReference type="Pfam" id="PF04865"/>
    </source>
</evidence>
<evidence type="ECO:0000259" key="3">
    <source>
        <dbReference type="Pfam" id="PF26078"/>
    </source>
</evidence>
<dbReference type="PANTHER" id="PTHR37829:SF3">
    <property type="entry name" value="PROTEIN JAYE-RELATED"/>
    <property type="match status" value="1"/>
</dbReference>
<dbReference type="Proteomes" id="UP001232343">
    <property type="component" value="Unassembled WGS sequence"/>
</dbReference>
<dbReference type="Pfam" id="PF26078">
    <property type="entry name" value="Baseplate_J_M"/>
    <property type="match status" value="1"/>
</dbReference>
<protein>
    <submittedName>
        <fullName evidence="5">Phage protein gp47/JayE</fullName>
    </submittedName>
</protein>
<dbReference type="Pfam" id="PF26079">
    <property type="entry name" value="Baseplate_J_C"/>
    <property type="match status" value="1"/>
</dbReference>
<evidence type="ECO:0000259" key="4">
    <source>
        <dbReference type="Pfam" id="PF26079"/>
    </source>
</evidence>
<dbReference type="InterPro" id="IPR058531">
    <property type="entry name" value="Baseplate_J_M"/>
</dbReference>
<reference evidence="5 6" key="1">
    <citation type="submission" date="2023-07" db="EMBL/GenBank/DDBJ databases">
        <title>Genomic Encyclopedia of Type Strains, Phase IV (KMG-IV): sequencing the most valuable type-strain genomes for metagenomic binning, comparative biology and taxonomic classification.</title>
        <authorList>
            <person name="Goeker M."/>
        </authorList>
    </citation>
    <scope>NUCLEOTIDE SEQUENCE [LARGE SCALE GENOMIC DNA]</scope>
    <source>
        <strain evidence="5 6">DSM 27848</strain>
    </source>
</reference>
<dbReference type="RefSeq" id="WP_244682487.1">
    <property type="nucleotide sequence ID" value="NZ_JALIRM010000011.1"/>
</dbReference>
<feature type="domain" description="Baseplate J-like central" evidence="3">
    <location>
        <begin position="183"/>
        <end position="254"/>
    </location>
</feature>
<proteinExistence type="inferred from homology"/>
<feature type="domain" description="Baseplate J-like C-terminal" evidence="4">
    <location>
        <begin position="260"/>
        <end position="351"/>
    </location>
</feature>
<feature type="domain" description="Baseplate protein J-like barrel" evidence="2">
    <location>
        <begin position="98"/>
        <end position="150"/>
    </location>
</feature>
<name>A0ABU0D760_9BACI</name>
<evidence type="ECO:0000256" key="1">
    <source>
        <dbReference type="ARBA" id="ARBA00038087"/>
    </source>
</evidence>
<evidence type="ECO:0000313" key="5">
    <source>
        <dbReference type="EMBL" id="MDQ0344217.1"/>
    </source>
</evidence>
<dbReference type="InterPro" id="IPR058530">
    <property type="entry name" value="Baseplate_J-like_C"/>
</dbReference>
<sequence>MLFEDRTFEAIRDEMLEAVSDDVDKREGSIIYDAIAPAALKLAEMYSNLNVFLDLVFADTADGDFLERRAAELGVYKKFATPSIRKGIFKDSNGLPMDIPIGCRFSFGNLTFETIEKITSGEYKLQAETPGIIGNIGSGTILPIEPIDNLGTAEISDVLIPGTDDETDDSLYNRYKIRTQKQATSGNAYHYEQWALSVPGVGGAKVIPTWNGPNTVKVVLLSTDKKPVTPSVVDETAQYIDQERPIGAIVTVVSSTELPINVSAKLTLAAGATIEDVTNQFKASLAEYLQSIAFVTNGSTKQPELIRYTRIANLLLDVPPIIDYTNLFVNGGTANIQPTAEQVGIVGNVVFT</sequence>
<organism evidence="5 6">
    <name type="scientific">Lederbergia wuyishanensis</name>
    <dbReference type="NCBI Taxonomy" id="1347903"/>
    <lineage>
        <taxon>Bacteria</taxon>
        <taxon>Bacillati</taxon>
        <taxon>Bacillota</taxon>
        <taxon>Bacilli</taxon>
        <taxon>Bacillales</taxon>
        <taxon>Bacillaceae</taxon>
        <taxon>Lederbergia</taxon>
    </lineage>
</organism>
<keyword evidence="6" id="KW-1185">Reference proteome</keyword>
<comment type="caution">
    <text evidence="5">The sequence shown here is derived from an EMBL/GenBank/DDBJ whole genome shotgun (WGS) entry which is preliminary data.</text>
</comment>
<dbReference type="InterPro" id="IPR006949">
    <property type="entry name" value="Barrel_Baseplate_J-like"/>
</dbReference>